<dbReference type="RefSeq" id="WP_084340530.1">
    <property type="nucleotide sequence ID" value="NZ_UGUW01000004.1"/>
</dbReference>
<proteinExistence type="predicted"/>
<dbReference type="AlphaFoldDB" id="A0A379K576"/>
<evidence type="ECO:0000313" key="2">
    <source>
        <dbReference type="Proteomes" id="UP000254084"/>
    </source>
</evidence>
<reference evidence="1 2" key="1">
    <citation type="submission" date="2018-06" db="EMBL/GenBank/DDBJ databases">
        <authorList>
            <consortium name="Pathogen Informatics"/>
            <person name="Doyle S."/>
        </authorList>
    </citation>
    <scope>NUCLEOTIDE SEQUENCE [LARGE SCALE GENOMIC DNA]</scope>
    <source>
        <strain evidence="1 2">NCTC10860</strain>
    </source>
</reference>
<protein>
    <submittedName>
        <fullName evidence="1">Uncharacterized protein</fullName>
    </submittedName>
</protein>
<evidence type="ECO:0000313" key="1">
    <source>
        <dbReference type="EMBL" id="SUD59823.1"/>
    </source>
</evidence>
<dbReference type="EMBL" id="UGUW01000004">
    <property type="protein sequence ID" value="SUD59823.1"/>
    <property type="molecule type" value="Genomic_DNA"/>
</dbReference>
<accession>A0A379K576</accession>
<dbReference type="Proteomes" id="UP000254084">
    <property type="component" value="Unassembled WGS sequence"/>
</dbReference>
<gene>
    <name evidence="1" type="ORF">NCTC10860_02136</name>
</gene>
<organism evidence="1 2">
    <name type="scientific">Ectopseudomonas oleovorans</name>
    <name type="common">Pseudomonas oleovorans</name>
    <dbReference type="NCBI Taxonomy" id="301"/>
    <lineage>
        <taxon>Bacteria</taxon>
        <taxon>Pseudomonadati</taxon>
        <taxon>Pseudomonadota</taxon>
        <taxon>Gammaproteobacteria</taxon>
        <taxon>Pseudomonadales</taxon>
        <taxon>Pseudomonadaceae</taxon>
        <taxon>Ectopseudomonas</taxon>
    </lineage>
</organism>
<sequence length="303" mass="31689">MGLYNNVADSLSGLGLGGNFLGKLDGAIRSGAEQAGAYAGSALGGGKLAAAVTKAGATIGGGIVSSQMNSHIPASMRNAINAGAKAGSQLLNGDWEGAALTALESGEVDRLLGDVLGGQAAQARYWAGTNQLYGGITPTEAKRIYAEAISARRAKKNLFLLKVSSPVSGDFSQTFNLFCTDIDLNPMNITGEKRRVGAAMVDCVQSSEAVELRITTLDDRAGSLKQWFEAHAAAVAARDGTVGVPANYAITFTIQHAFVGDAKGFEGRGLYRPASYEVGLSRREDALEEIQMTFTQLDTFMRP</sequence>
<name>A0A379K576_ECTOL</name>